<feature type="compositionally biased region" description="Low complexity" evidence="9">
    <location>
        <begin position="566"/>
        <end position="604"/>
    </location>
</feature>
<protein>
    <recommendedName>
        <fullName evidence="2">protein acetyllysine N-acetyltransferase</fullName>
        <ecNumber evidence="2">2.3.1.286</ecNumber>
    </recommendedName>
</protein>
<proteinExistence type="inferred from homology"/>
<comment type="similarity">
    <text evidence="1">Belongs to the sirtuin family. Class I subfamily.</text>
</comment>
<name>A0A5C6SFI4_FUSOC</name>
<organism evidence="11 12">
    <name type="scientific">Fusarium oxysporum f. sp. cubense</name>
    <dbReference type="NCBI Taxonomy" id="61366"/>
    <lineage>
        <taxon>Eukaryota</taxon>
        <taxon>Fungi</taxon>
        <taxon>Dikarya</taxon>
        <taxon>Ascomycota</taxon>
        <taxon>Pezizomycotina</taxon>
        <taxon>Sordariomycetes</taxon>
        <taxon>Hypocreomycetidae</taxon>
        <taxon>Hypocreales</taxon>
        <taxon>Nectriaceae</taxon>
        <taxon>Fusarium</taxon>
        <taxon>Fusarium oxysporum species complex</taxon>
    </lineage>
</organism>
<feature type="binding site" evidence="8">
    <location>
        <position position="135"/>
    </location>
    <ligand>
        <name>Zn(2+)</name>
        <dbReference type="ChEBI" id="CHEBI:29105"/>
    </ligand>
</feature>
<dbReference type="GO" id="GO:0017136">
    <property type="term" value="F:histone deacetylase activity, NAD-dependent"/>
    <property type="evidence" value="ECO:0007669"/>
    <property type="project" value="TreeGrafter"/>
</dbReference>
<feature type="binding site" evidence="8">
    <location>
        <position position="162"/>
    </location>
    <ligand>
        <name>Zn(2+)</name>
        <dbReference type="ChEBI" id="CHEBI:29105"/>
    </ligand>
</feature>
<keyword evidence="6" id="KW-0520">NAD</keyword>
<dbReference type="Gene3D" id="3.40.50.1220">
    <property type="entry name" value="TPP-binding domain"/>
    <property type="match status" value="1"/>
</dbReference>
<dbReference type="InterPro" id="IPR050134">
    <property type="entry name" value="NAD-dep_sirtuin_deacylases"/>
</dbReference>
<keyword evidence="3" id="KW-0808">Transferase</keyword>
<evidence type="ECO:0000259" key="10">
    <source>
        <dbReference type="PROSITE" id="PS50305"/>
    </source>
</evidence>
<feature type="domain" description="Deacetylase sirtuin-type" evidence="10">
    <location>
        <begin position="17"/>
        <end position="261"/>
    </location>
</feature>
<dbReference type="GO" id="GO:0046872">
    <property type="term" value="F:metal ion binding"/>
    <property type="evidence" value="ECO:0007669"/>
    <property type="project" value="UniProtKB-KW"/>
</dbReference>
<feature type="binding site" evidence="8">
    <location>
        <position position="165"/>
    </location>
    <ligand>
        <name>Zn(2+)</name>
        <dbReference type="ChEBI" id="CHEBI:29105"/>
    </ligand>
</feature>
<evidence type="ECO:0000313" key="12">
    <source>
        <dbReference type="Proteomes" id="UP000321331"/>
    </source>
</evidence>
<evidence type="ECO:0000256" key="9">
    <source>
        <dbReference type="SAM" id="MobiDB-lite"/>
    </source>
</evidence>
<dbReference type="GO" id="GO:0005634">
    <property type="term" value="C:nucleus"/>
    <property type="evidence" value="ECO:0007669"/>
    <property type="project" value="TreeGrafter"/>
</dbReference>
<dbReference type="PANTHER" id="PTHR11085:SF12">
    <property type="entry name" value="NAD-DEPENDENT PROTEIN DEACYLASE SIRTUIN-6"/>
    <property type="match status" value="1"/>
</dbReference>
<dbReference type="PANTHER" id="PTHR11085">
    <property type="entry name" value="NAD-DEPENDENT PROTEIN DEACYLASE SIRTUIN-5, MITOCHONDRIAL-RELATED"/>
    <property type="match status" value="1"/>
</dbReference>
<evidence type="ECO:0000313" key="11">
    <source>
        <dbReference type="EMBL" id="TXB97391.1"/>
    </source>
</evidence>
<dbReference type="AlphaFoldDB" id="A0A5C6SFI4"/>
<evidence type="ECO:0000256" key="8">
    <source>
        <dbReference type="PROSITE-ProRule" id="PRU00236"/>
    </source>
</evidence>
<dbReference type="InterPro" id="IPR029035">
    <property type="entry name" value="DHS-like_NAD/FAD-binding_dom"/>
</dbReference>
<comment type="similarity">
    <text evidence="7">Belongs to the sirtuin family. Class IV subfamily.</text>
</comment>
<dbReference type="GO" id="GO:0070403">
    <property type="term" value="F:NAD+ binding"/>
    <property type="evidence" value="ECO:0007669"/>
    <property type="project" value="InterPro"/>
</dbReference>
<dbReference type="Gene3D" id="2.20.28.200">
    <property type="match status" value="1"/>
</dbReference>
<accession>A0A5C6SFI4</accession>
<evidence type="ECO:0000256" key="4">
    <source>
        <dbReference type="ARBA" id="ARBA00022723"/>
    </source>
</evidence>
<dbReference type="GO" id="GO:0003714">
    <property type="term" value="F:transcription corepressor activity"/>
    <property type="evidence" value="ECO:0007669"/>
    <property type="project" value="TreeGrafter"/>
</dbReference>
<dbReference type="EMBL" id="VMNF01000014">
    <property type="protein sequence ID" value="TXB97391.1"/>
    <property type="molecule type" value="Genomic_DNA"/>
</dbReference>
<keyword evidence="5 8" id="KW-0862">Zinc</keyword>
<dbReference type="EC" id="2.3.1.286" evidence="2"/>
<evidence type="ECO:0000256" key="6">
    <source>
        <dbReference type="ARBA" id="ARBA00023027"/>
    </source>
</evidence>
<keyword evidence="4 8" id="KW-0479">Metal-binding</keyword>
<feature type="binding site" evidence="8">
    <location>
        <position position="132"/>
    </location>
    <ligand>
        <name>Zn(2+)</name>
        <dbReference type="ChEBI" id="CHEBI:29105"/>
    </ligand>
</feature>
<evidence type="ECO:0000256" key="3">
    <source>
        <dbReference type="ARBA" id="ARBA00022679"/>
    </source>
</evidence>
<dbReference type="InterPro" id="IPR003000">
    <property type="entry name" value="Sirtuin"/>
</dbReference>
<dbReference type="GO" id="GO:0000122">
    <property type="term" value="P:negative regulation of transcription by RNA polymerase II"/>
    <property type="evidence" value="ECO:0007669"/>
    <property type="project" value="TreeGrafter"/>
</dbReference>
<feature type="region of interest" description="Disordered" evidence="9">
    <location>
        <begin position="554"/>
        <end position="616"/>
    </location>
</feature>
<feature type="active site" description="Proton acceptor" evidence="8">
    <location>
        <position position="124"/>
    </location>
</feature>
<evidence type="ECO:0000256" key="1">
    <source>
        <dbReference type="ARBA" id="ARBA00006924"/>
    </source>
</evidence>
<evidence type="ECO:0000256" key="7">
    <source>
        <dbReference type="ARBA" id="ARBA00038170"/>
    </source>
</evidence>
<evidence type="ECO:0000256" key="5">
    <source>
        <dbReference type="ARBA" id="ARBA00022833"/>
    </source>
</evidence>
<feature type="compositionally biased region" description="Polar residues" evidence="9">
    <location>
        <begin position="554"/>
        <end position="564"/>
    </location>
</feature>
<dbReference type="Proteomes" id="UP000321331">
    <property type="component" value="Unassembled WGS sequence"/>
</dbReference>
<dbReference type="PROSITE" id="PS50305">
    <property type="entry name" value="SIRTUIN"/>
    <property type="match status" value="1"/>
</dbReference>
<comment type="caution">
    <text evidence="11">The sequence shown here is derived from an EMBL/GenBank/DDBJ whole genome shotgun (WGS) entry which is preliminary data.</text>
</comment>
<evidence type="ECO:0000256" key="2">
    <source>
        <dbReference type="ARBA" id="ARBA00012928"/>
    </source>
</evidence>
<dbReference type="SUPFAM" id="SSF52467">
    <property type="entry name" value="DHS-like NAD/FAD-binding domain"/>
    <property type="match status" value="1"/>
</dbReference>
<dbReference type="FunFam" id="3.40.50.1220:FF:000038">
    <property type="entry name" value="NAD-dependent protein deacetylase sirtuin-6 isoform X2"/>
    <property type="match status" value="1"/>
</dbReference>
<sequence>MASSAPKVAPPERRDPLDVIDKQADEIVALIKKSKHFIIFTGAGVSTSAGIPDFRGPEGAWTLRAQGRARTGKATSTLQAIPTPTHMALVELQNQGVLKYLVSQNCDGLHRRSGILRDRISELHGNSNRECCKDCGKEYIRDFRAVASYEKSVHDHRTGRKCIACGGNLLDTIVNFGEFLPEEPLKLARSHAKKADLCIALGSSLSVPPASGIPETCGKSRKSKLIICNLQETFMEGIADMHIWAESDVLMTRVMNRLGYTIPSFTLKRRLVLKIERDAHARQVIVLTCVDDDGTPVTYLHSVKLEDSRRIVRSEPFSFVFREGLSTGAEVKFALEFMGHYNEPNVVIDYSVPEEEGAETVYDLSYDPAKLTMIASKLFITLGISLCVNAFSLYESGTDKDVSKACDKAMSADIDCNKKAFSFINGGWYGSLDSEALTDAVCTNTCSQSLQDWVTSVSEDCEDKDKAQYGLRIWTGWNATCLKDTKTGRYCNDIIEDFTDVGEDEELPHDELCHPCYVKRLEMYKPSSHALNIKWHEEQLELVHKKCSSSTSTETAVLTSSKSEPSGAATMAEASEASQEAKSGGESVMSTETSVQTTSSELTVPSAPNAGAKSGQGVSFGEIVYFYQS</sequence>
<dbReference type="InterPro" id="IPR026590">
    <property type="entry name" value="Ssirtuin_cat_dom"/>
</dbReference>
<reference evidence="11 12" key="1">
    <citation type="submission" date="2019-07" db="EMBL/GenBank/DDBJ databases">
        <title>The First High-Quality Draft Genome Sequence of the Causal Agent of the Current Panama Disease Epidemic.</title>
        <authorList>
            <person name="Warmington R.J."/>
            <person name="Kay W."/>
            <person name="Jeffries A."/>
            <person name="Bebber D."/>
            <person name="Moore K."/>
            <person name="Studholme D.J."/>
        </authorList>
    </citation>
    <scope>NUCLEOTIDE SEQUENCE [LARGE SCALE GENOMIC DNA]</scope>
    <source>
        <strain evidence="11 12">TR4</strain>
    </source>
</reference>
<dbReference type="Pfam" id="PF02146">
    <property type="entry name" value="SIR2"/>
    <property type="match status" value="1"/>
</dbReference>
<gene>
    <name evidence="11" type="ORF">FocTR4_00011341</name>
</gene>